<reference evidence="2" key="1">
    <citation type="submission" date="2020-07" db="EMBL/GenBank/DDBJ databases">
        <authorList>
            <person name="Lin J."/>
        </authorList>
    </citation>
    <scope>NUCLEOTIDE SEQUENCE</scope>
</reference>
<proteinExistence type="predicted"/>
<dbReference type="AlphaFoldDB" id="A0A6V7Q2F3"/>
<feature type="region of interest" description="Disordered" evidence="1">
    <location>
        <begin position="176"/>
        <end position="208"/>
    </location>
</feature>
<dbReference type="EMBL" id="LR862132">
    <property type="protein sequence ID" value="CAD1837292.1"/>
    <property type="molecule type" value="Genomic_DNA"/>
</dbReference>
<evidence type="ECO:0000256" key="1">
    <source>
        <dbReference type="SAM" id="MobiDB-lite"/>
    </source>
</evidence>
<sequence>MDSSSSSSSSNNKTRTYEHTYIHTYIHTCANTDGRLQLVRGDGVARRRRRRRRRLRRRRRRRRRWCWGTGGCRSSRGRRGRGTCCRRWWGAGAGAGLCGVQRGRRGAGGARGGGGARRGAAGGQLYFLLPAGMLRRRVRAEDMAELALRASAALVGHAGPLVFPARHADKHRGEDMLTTTTRRQTRGARRGPSAKARDFASHLTSIEE</sequence>
<dbReference type="Pfam" id="PF14009">
    <property type="entry name" value="PADRE"/>
    <property type="match status" value="1"/>
</dbReference>
<gene>
    <name evidence="2" type="ORF">CB5_LOCUS20503</name>
</gene>
<accession>A0A6V7Q2F3</accession>
<protein>
    <submittedName>
        <fullName evidence="2">Uncharacterized protein</fullName>
    </submittedName>
</protein>
<evidence type="ECO:0000313" key="2">
    <source>
        <dbReference type="EMBL" id="CAD1837292.1"/>
    </source>
</evidence>
<name>A0A6V7Q2F3_ANACO</name>
<dbReference type="InterPro" id="IPR025322">
    <property type="entry name" value="PADRE_dom"/>
</dbReference>
<organism evidence="2">
    <name type="scientific">Ananas comosus var. bracteatus</name>
    <name type="common">red pineapple</name>
    <dbReference type="NCBI Taxonomy" id="296719"/>
    <lineage>
        <taxon>Eukaryota</taxon>
        <taxon>Viridiplantae</taxon>
        <taxon>Streptophyta</taxon>
        <taxon>Embryophyta</taxon>
        <taxon>Tracheophyta</taxon>
        <taxon>Spermatophyta</taxon>
        <taxon>Magnoliopsida</taxon>
        <taxon>Liliopsida</taxon>
        <taxon>Poales</taxon>
        <taxon>Bromeliaceae</taxon>
        <taxon>Bromelioideae</taxon>
        <taxon>Ananas</taxon>
    </lineage>
</organism>